<evidence type="ECO:0000259" key="2">
    <source>
        <dbReference type="Pfam" id="PF18862"/>
    </source>
</evidence>
<gene>
    <name evidence="3" type="ORF">ABBFA_00219</name>
</gene>
<dbReference type="EMBL" id="CP001172">
    <property type="protein sequence ID" value="ATY42693.1"/>
    <property type="molecule type" value="Genomic_DNA"/>
</dbReference>
<dbReference type="Pfam" id="PF18862">
    <property type="entry name" value="ApeA_NTD1"/>
    <property type="match status" value="1"/>
</dbReference>
<evidence type="ECO:0000313" key="4">
    <source>
        <dbReference type="Proteomes" id="UP000006924"/>
    </source>
</evidence>
<dbReference type="RefSeq" id="WP_001261954.1">
    <property type="nucleotide sequence ID" value="NZ_CP001172.1"/>
</dbReference>
<evidence type="ECO:0000313" key="3">
    <source>
        <dbReference type="EMBL" id="ATY42693.1"/>
    </source>
</evidence>
<dbReference type="InterPro" id="IPR041223">
    <property type="entry name" value="ApeA_NTD"/>
</dbReference>
<name>A0A5K6CM04_ACIB3</name>
<organism evidence="3 4">
    <name type="scientific">Acinetobacter baumannii (strain AB307-0294)</name>
    <dbReference type="NCBI Taxonomy" id="557600"/>
    <lineage>
        <taxon>Bacteria</taxon>
        <taxon>Pseudomonadati</taxon>
        <taxon>Pseudomonadota</taxon>
        <taxon>Gammaproteobacteria</taxon>
        <taxon>Moraxellales</taxon>
        <taxon>Moraxellaceae</taxon>
        <taxon>Acinetobacter</taxon>
        <taxon>Acinetobacter calcoaceticus/baumannii complex</taxon>
    </lineage>
</organism>
<evidence type="ECO:0000259" key="1">
    <source>
        <dbReference type="Pfam" id="PF18739"/>
    </source>
</evidence>
<dbReference type="InterPro" id="IPR041229">
    <property type="entry name" value="HEPN_Apea"/>
</dbReference>
<dbReference type="Proteomes" id="UP000006924">
    <property type="component" value="Chromosome"/>
</dbReference>
<dbReference type="Pfam" id="PF18739">
    <property type="entry name" value="HEPN_Apea"/>
    <property type="match status" value="1"/>
</dbReference>
<reference evidence="3 4" key="1">
    <citation type="journal article" date="2008" name="J. Bacteriol.">
        <title>Comparative genome sequence analysis of multidrug-resistant Acinetobacter baumannii.</title>
        <authorList>
            <person name="Adams M.D."/>
            <person name="Goglin K."/>
            <person name="Molyneaux N."/>
            <person name="Hujer K.M."/>
            <person name="Lavender H."/>
            <person name="Jamison J.J."/>
            <person name="MacDonald I.J."/>
            <person name="Martin K.M."/>
            <person name="Russo T."/>
            <person name="Campagnari A.A."/>
            <person name="Hujer A.M."/>
            <person name="Bonomo R.A."/>
            <person name="Gill S.R."/>
        </authorList>
    </citation>
    <scope>NUCLEOTIDE SEQUENCE [LARGE SCALE GENOMIC DNA]</scope>
    <source>
        <strain evidence="3 4">AB307-0294</strain>
    </source>
</reference>
<dbReference type="KEGG" id="abb:ABBFA_00219"/>
<feature type="domain" description="ApeA N-terminal" evidence="2">
    <location>
        <begin position="9"/>
        <end position="281"/>
    </location>
</feature>
<sequence length="460" mass="53266">MRVEKKFKKSGYFWLPGHENKKIPGVLTIENDGEIELEIVGHFNEDFKILEEDNLDRILGNIEEDGFVTLEDCFYINKNYTFGGISKSKIFVHIVLSGATWGKDEIVTFNTFSFSVDCLDEWIGISGIEVQHDLEHNTTTIIYNPPKPISFSLKNDMKIEIHFDYNLPGSPNLTTAKITQNTYFKIISENLYGLEEFITIAHQITNFMSFAMDGVVALKNVSATSTEISSTRRNGRIYNVPILIYFQSISYVKEIPNKKPHNMIFTFNTIRNNAEKIFNNWLNAYESLSPAINLYFSTKVNSLQFLEGKFLALAQGLETYHRRISKETIMGQHLYEELVKKILEGCPDEHKDWLKGRLLHGNEINLGKRIKNIIEPFKELLGTSKERSKLIRNIVDTRNYLTHYSENLESFSVEGENLWELCQKLELIFTLHFLKIIGFTEEEIKLACKKNLPLRQKFNK</sequence>
<accession>A0A5K6CM04</accession>
<proteinExistence type="predicted"/>
<protein>
    <recommendedName>
        <fullName evidence="5">ApeA N-terminal domain-containing protein</fullName>
    </recommendedName>
</protein>
<evidence type="ECO:0008006" key="5">
    <source>
        <dbReference type="Google" id="ProtNLM"/>
    </source>
</evidence>
<dbReference type="AlphaFoldDB" id="A0A5K6CM04"/>
<feature type="domain" description="Apea-like HEPN" evidence="1">
    <location>
        <begin position="311"/>
        <end position="443"/>
    </location>
</feature>